<dbReference type="InterPro" id="IPR000182">
    <property type="entry name" value="GNAT_dom"/>
</dbReference>
<reference evidence="2 3" key="2">
    <citation type="submission" date="2018-02" db="EMBL/GenBank/DDBJ databases">
        <title>Whole genome sequencing analysis of Streptococcus pluranimalium isolated from cattle infected mastitis in China.</title>
        <authorList>
            <person name="Zhang J.-R."/>
            <person name="Hu G.-Z."/>
        </authorList>
    </citation>
    <scope>NUCLEOTIDE SEQUENCE [LARGE SCALE GENOMIC DNA]</scope>
    <source>
        <strain evidence="2 3">TH11417</strain>
    </source>
</reference>
<dbReference type="Pfam" id="PF13302">
    <property type="entry name" value="Acetyltransf_3"/>
    <property type="match status" value="1"/>
</dbReference>
<reference evidence="2 3" key="1">
    <citation type="submission" date="2017-12" db="EMBL/GenBank/DDBJ databases">
        <authorList>
            <person name="Hurst M.R.H."/>
        </authorList>
    </citation>
    <scope>NUCLEOTIDE SEQUENCE [LARGE SCALE GENOMIC DNA]</scope>
    <source>
        <strain evidence="2 3">TH11417</strain>
    </source>
</reference>
<dbReference type="GeneID" id="98392324"/>
<name>A0A2L0D1K5_9STRE</name>
<dbReference type="CDD" id="cd04301">
    <property type="entry name" value="NAT_SF"/>
    <property type="match status" value="1"/>
</dbReference>
<dbReference type="EMBL" id="CP025536">
    <property type="protein sequence ID" value="AUW95682.1"/>
    <property type="molecule type" value="Genomic_DNA"/>
</dbReference>
<dbReference type="KEGG" id="splr:C0J00_00170"/>
<dbReference type="AlphaFoldDB" id="A0A2L0D1K5"/>
<gene>
    <name evidence="2" type="ORF">C0J00_00170</name>
</gene>
<accession>A0A2L0D1K5</accession>
<dbReference type="RefSeq" id="WP_104967043.1">
    <property type="nucleotide sequence ID" value="NZ_CP025536.1"/>
</dbReference>
<evidence type="ECO:0000313" key="3">
    <source>
        <dbReference type="Proteomes" id="UP000238956"/>
    </source>
</evidence>
<evidence type="ECO:0000259" key="1">
    <source>
        <dbReference type="PROSITE" id="PS51186"/>
    </source>
</evidence>
<sequence>MSPYPNNPMLRRPTIEDKESILDMIDEYFKNDSPTAGLWNFSHSDFSFEDWLEANQLQEAGLFGKGVPAIQLVAFDDNQQALGFLNIRLRLNDELLLKGGHIGYSVRPSKRNQGIAKKMLKAAIEIAKTKNIRDILVTCHQNNPASRAVIIANGGLLENVVNETERYWIRNDE</sequence>
<dbReference type="SUPFAM" id="SSF55729">
    <property type="entry name" value="Acyl-CoA N-acyltransferases (Nat)"/>
    <property type="match status" value="1"/>
</dbReference>
<dbReference type="OrthoDB" id="9797989at2"/>
<proteinExistence type="predicted"/>
<dbReference type="Proteomes" id="UP000238956">
    <property type="component" value="Chromosome"/>
</dbReference>
<dbReference type="PANTHER" id="PTHR39173:SF1">
    <property type="entry name" value="ACETYLTRANSFERASE"/>
    <property type="match status" value="1"/>
</dbReference>
<dbReference type="PROSITE" id="PS51186">
    <property type="entry name" value="GNAT"/>
    <property type="match status" value="1"/>
</dbReference>
<evidence type="ECO:0000313" key="2">
    <source>
        <dbReference type="EMBL" id="AUW95682.1"/>
    </source>
</evidence>
<feature type="domain" description="N-acetyltransferase" evidence="1">
    <location>
        <begin position="8"/>
        <end position="173"/>
    </location>
</feature>
<dbReference type="Gene3D" id="3.40.630.30">
    <property type="match status" value="1"/>
</dbReference>
<organism evidence="2 3">
    <name type="scientific">Streptococcus pluranimalium</name>
    <dbReference type="NCBI Taxonomy" id="82348"/>
    <lineage>
        <taxon>Bacteria</taxon>
        <taxon>Bacillati</taxon>
        <taxon>Bacillota</taxon>
        <taxon>Bacilli</taxon>
        <taxon>Lactobacillales</taxon>
        <taxon>Streptococcaceae</taxon>
        <taxon>Streptococcus</taxon>
    </lineage>
</organism>
<dbReference type="PANTHER" id="PTHR39173">
    <property type="entry name" value="ACETYLTRANSFERASE"/>
    <property type="match status" value="1"/>
</dbReference>
<dbReference type="InterPro" id="IPR016181">
    <property type="entry name" value="Acyl_CoA_acyltransferase"/>
</dbReference>
<dbReference type="GO" id="GO:0016747">
    <property type="term" value="F:acyltransferase activity, transferring groups other than amino-acyl groups"/>
    <property type="evidence" value="ECO:0007669"/>
    <property type="project" value="InterPro"/>
</dbReference>
<protein>
    <submittedName>
        <fullName evidence="2">GNAT family N-acetyltransferase</fullName>
    </submittedName>
</protein>
<keyword evidence="3" id="KW-1185">Reference proteome</keyword>
<keyword evidence="2" id="KW-0808">Transferase</keyword>